<dbReference type="GO" id="GO:0016787">
    <property type="term" value="F:hydrolase activity"/>
    <property type="evidence" value="ECO:0007669"/>
    <property type="project" value="UniProtKB-KW"/>
</dbReference>
<evidence type="ECO:0000256" key="2">
    <source>
        <dbReference type="ARBA" id="ARBA00022747"/>
    </source>
</evidence>
<dbReference type="GO" id="GO:0003677">
    <property type="term" value="F:DNA binding"/>
    <property type="evidence" value="ECO:0007669"/>
    <property type="project" value="UniProtKB-KW"/>
</dbReference>
<keyword evidence="4" id="KW-0175">Coiled coil</keyword>
<reference evidence="6" key="1">
    <citation type="journal article" date="2018" name="Antonie Van Leeuwenhoek">
        <title>Proteinivorax hydrogeniformans sp. nov., an anaerobic, haloalkaliphilic bacterium fermenting proteinaceous compounds with high hydrogen production.</title>
        <authorList>
            <person name="Boltyanskaya Y."/>
            <person name="Detkova E."/>
            <person name="Pimenov N."/>
            <person name="Kevbrin V."/>
        </authorList>
    </citation>
    <scope>NUCLEOTIDE SEQUENCE</scope>
    <source>
        <strain evidence="6">Z-710</strain>
    </source>
</reference>
<protein>
    <submittedName>
        <fullName evidence="6">Restriction endonuclease subunit S</fullName>
        <ecNumber evidence="6">3.1.21.-</ecNumber>
    </submittedName>
</protein>
<dbReference type="InterPro" id="IPR052021">
    <property type="entry name" value="Type-I_RS_S_subunit"/>
</dbReference>
<dbReference type="Gene3D" id="1.10.287.1120">
    <property type="entry name" value="Bipartite methylase S protein"/>
    <property type="match status" value="1"/>
</dbReference>
<proteinExistence type="inferred from homology"/>
<dbReference type="GO" id="GO:0004519">
    <property type="term" value="F:endonuclease activity"/>
    <property type="evidence" value="ECO:0007669"/>
    <property type="project" value="UniProtKB-KW"/>
</dbReference>
<dbReference type="PANTHER" id="PTHR30408:SF12">
    <property type="entry name" value="TYPE I RESTRICTION ENZYME MJAVIII SPECIFICITY SUBUNIT"/>
    <property type="match status" value="1"/>
</dbReference>
<dbReference type="AlphaFoldDB" id="A0AAU8HUD9"/>
<comment type="similarity">
    <text evidence="1">Belongs to the type-I restriction system S methylase family.</text>
</comment>
<dbReference type="Pfam" id="PF01420">
    <property type="entry name" value="Methylase_S"/>
    <property type="match status" value="2"/>
</dbReference>
<gene>
    <name evidence="6" type="ORF">PRVXH_000297</name>
</gene>
<feature type="coiled-coil region" evidence="4">
    <location>
        <begin position="338"/>
        <end position="365"/>
    </location>
</feature>
<reference evidence="6" key="2">
    <citation type="submission" date="2024-06" db="EMBL/GenBank/DDBJ databases">
        <authorList>
            <person name="Petrova K.O."/>
            <person name="Toshchakov S.V."/>
            <person name="Boltjanskaja Y.V."/>
            <person name="Kevbrin V.V."/>
        </authorList>
    </citation>
    <scope>NUCLEOTIDE SEQUENCE</scope>
    <source>
        <strain evidence="6">Z-710</strain>
    </source>
</reference>
<dbReference type="SUPFAM" id="SSF116734">
    <property type="entry name" value="DNA methylase specificity domain"/>
    <property type="match status" value="2"/>
</dbReference>
<dbReference type="Gene3D" id="3.90.220.20">
    <property type="entry name" value="DNA methylase specificity domains"/>
    <property type="match status" value="2"/>
</dbReference>
<dbReference type="PANTHER" id="PTHR30408">
    <property type="entry name" value="TYPE-1 RESTRICTION ENZYME ECOKI SPECIFICITY PROTEIN"/>
    <property type="match status" value="1"/>
</dbReference>
<evidence type="ECO:0000259" key="5">
    <source>
        <dbReference type="Pfam" id="PF01420"/>
    </source>
</evidence>
<feature type="domain" description="Type I restriction modification DNA specificity" evidence="5">
    <location>
        <begin position="187"/>
        <end position="357"/>
    </location>
</feature>
<evidence type="ECO:0000256" key="3">
    <source>
        <dbReference type="ARBA" id="ARBA00023125"/>
    </source>
</evidence>
<evidence type="ECO:0000256" key="1">
    <source>
        <dbReference type="ARBA" id="ARBA00010923"/>
    </source>
</evidence>
<dbReference type="RefSeq" id="WP_353893551.1">
    <property type="nucleotide sequence ID" value="NZ_CP159485.1"/>
</dbReference>
<keyword evidence="6" id="KW-0255">Endonuclease</keyword>
<keyword evidence="6" id="KW-0540">Nuclease</keyword>
<dbReference type="CDD" id="cd17288">
    <property type="entry name" value="RMtype1_S_LlaAI06ORF1089P_TRD1-CR1_like"/>
    <property type="match status" value="1"/>
</dbReference>
<name>A0AAU8HUD9_9FIRM</name>
<keyword evidence="3" id="KW-0238">DNA-binding</keyword>
<evidence type="ECO:0000256" key="4">
    <source>
        <dbReference type="SAM" id="Coils"/>
    </source>
</evidence>
<keyword evidence="6" id="KW-0378">Hydrolase</keyword>
<dbReference type="InterPro" id="IPR000055">
    <property type="entry name" value="Restrct_endonuc_typeI_TRD"/>
</dbReference>
<dbReference type="GO" id="GO:0009307">
    <property type="term" value="P:DNA restriction-modification system"/>
    <property type="evidence" value="ECO:0007669"/>
    <property type="project" value="UniProtKB-KW"/>
</dbReference>
<accession>A0AAU8HUD9</accession>
<dbReference type="EC" id="3.1.21.-" evidence="6"/>
<sequence length="375" mass="42771">MVNNFEKDIPKGWDLLKLGEILDVKHGKNQKDVEDNNGDYPIFGTGGQIGNARAYLLDKPSVLIGRKGTIDKPRYIEQGFWTVDTLFYTVINERNNPKFVYYKFCMIPWKKYNEATGVPSLSASTIKSIKVLLPPLNEQEKIASILSTWDKAIQLKEKLIQQKKQQKKGLMQKLLTGEKRLPGFEGEWEEVKLGDILKERKETGYTGLELLAITSTKGVIKRSELESKDNSSEDKSKYKRILPNDIGYNTMRMWQGVSGVSSYEGIVSPAYTVLKPTPRIAPNFIGYLFKHPKIINLFKRYSQGLVNDTLNLKYVNFKVIKVKIPVDLSEQKAIAQTLITIDENIRVLEENITQLKQQKKGLMQLLLTGKVRVKV</sequence>
<dbReference type="InterPro" id="IPR044946">
    <property type="entry name" value="Restrct_endonuc_typeI_TRD_sf"/>
</dbReference>
<dbReference type="EMBL" id="CP159485">
    <property type="protein sequence ID" value="XCI29001.1"/>
    <property type="molecule type" value="Genomic_DNA"/>
</dbReference>
<evidence type="ECO:0000313" key="6">
    <source>
        <dbReference type="EMBL" id="XCI29001.1"/>
    </source>
</evidence>
<organism evidence="6">
    <name type="scientific">Proteinivorax hydrogeniformans</name>
    <dbReference type="NCBI Taxonomy" id="1826727"/>
    <lineage>
        <taxon>Bacteria</taxon>
        <taxon>Bacillati</taxon>
        <taxon>Bacillota</taxon>
        <taxon>Clostridia</taxon>
        <taxon>Eubacteriales</taxon>
        <taxon>Proteinivoracaceae</taxon>
        <taxon>Proteinivorax</taxon>
    </lineage>
</organism>
<feature type="domain" description="Type I restriction modification DNA specificity" evidence="5">
    <location>
        <begin position="10"/>
        <end position="162"/>
    </location>
</feature>
<keyword evidence="2" id="KW-0680">Restriction system</keyword>
<dbReference type="REBASE" id="848537">
    <property type="entry name" value="S1.PhyZ710ORF296P"/>
</dbReference>